<keyword evidence="2" id="KW-0472">Membrane</keyword>
<keyword evidence="2" id="KW-0812">Transmembrane</keyword>
<keyword evidence="4" id="KW-1185">Reference proteome</keyword>
<organism evidence="3 4">
    <name type="scientific">Seminavis robusta</name>
    <dbReference type="NCBI Taxonomy" id="568900"/>
    <lineage>
        <taxon>Eukaryota</taxon>
        <taxon>Sar</taxon>
        <taxon>Stramenopiles</taxon>
        <taxon>Ochrophyta</taxon>
        <taxon>Bacillariophyta</taxon>
        <taxon>Bacillariophyceae</taxon>
        <taxon>Bacillariophycidae</taxon>
        <taxon>Naviculales</taxon>
        <taxon>Naviculaceae</taxon>
        <taxon>Seminavis</taxon>
    </lineage>
</organism>
<gene>
    <name evidence="3" type="ORF">SEMRO_807_G205300.1</name>
</gene>
<feature type="region of interest" description="Disordered" evidence="1">
    <location>
        <begin position="81"/>
        <end position="158"/>
    </location>
</feature>
<evidence type="ECO:0000256" key="1">
    <source>
        <dbReference type="SAM" id="MobiDB-lite"/>
    </source>
</evidence>
<dbReference type="OrthoDB" id="10264491at2759"/>
<sequence>MGMEHDDEGMPESPYLDEEGGFDEVDSKSTQSSSGVGFGDDSTEKRRSPNRRRVLFFLGLASLLVVAVTVTVVVVVATKKGDNGTKSSASTSNGVQGSSPLGPGPGGSTSGGSSAEETTNTVTIDSEPSTETPQDNQDQPESATVDAPNFYGLDGPPVPSFSKNVIQPYKSREALEEDLRVAATDMVRNLLVQQATLIDDTAEGTVGATDTTRNNNSGRRLFNDKVANSRSVNQEDNVDEADSVKEDGNFVYAAYGDHLVVWDRRGNMVTDEKMPLPPMNEYGTHNNPWIQAIQLTEKHVLVFVGGYGVAMDGGITFVQNETKVHVYLKPTVEQPLLTLVATDYLNGHYLDSRYVEETQSVHVISGTDIDVFSNLRAPLDPASPLFEGLNQTQYIEQASKLAKETVIPTFVTKMAEEILRSNRGQLPPLLQINDWTLDRRRNNHEMPGKNPTAALDEAFRAYIQIHSIDPNDLPVDSFVENDLKLVTTGFLGPSAHPSIVAAADSIVVSVDRFDYNQETESSNSTVFLLHLKIAPATPELGASFQSVGVLRGKLPDRYSVDIHGNDLRVVATSQKFNPYQDLSLCGDYQPPVLASAWTGDSCLTHENWAVCHNLVVLEGCENLVKNGCPYTFTCGDASATGESSTENFVVVYDMMGTEGEMIERGRARFGSTHESVQSISFGPEFVYVVTSFDKTNGPFYLIELPPGQSPNVKSSFELETVPSYLQSINDDGTLVVGIGTMLEGANLLSKSENGVVANVYDLSVPGQAVVVATKLLNEDPLALSKTSASYDPKAVQYTSSGLLLVPLTLSPDLFAIFEAMDPTAGYVPMDQLGKDQVFEGFVVLDVSKAKEGQGIVELFRVNHAAPSGSCHHCNGYLSNHRSFVYEEYGSVMTMYSHVVTSTDLSTLEQIWAFNVTIEDADMSCCF</sequence>
<proteinExistence type="predicted"/>
<dbReference type="InterPro" id="IPR019198">
    <property type="entry name" value="Beta_propeller_containing"/>
</dbReference>
<dbReference type="AlphaFoldDB" id="A0A9N8HK30"/>
<protein>
    <submittedName>
        <fullName evidence="3">Beta propeller domain protein</fullName>
    </submittedName>
</protein>
<feature type="transmembrane region" description="Helical" evidence="2">
    <location>
        <begin position="54"/>
        <end position="77"/>
    </location>
</feature>
<dbReference type="Proteomes" id="UP001153069">
    <property type="component" value="Unassembled WGS sequence"/>
</dbReference>
<evidence type="ECO:0000313" key="3">
    <source>
        <dbReference type="EMBL" id="CAB9516791.1"/>
    </source>
</evidence>
<feature type="compositionally biased region" description="Acidic residues" evidence="1">
    <location>
        <begin position="1"/>
        <end position="24"/>
    </location>
</feature>
<evidence type="ECO:0000256" key="2">
    <source>
        <dbReference type="SAM" id="Phobius"/>
    </source>
</evidence>
<evidence type="ECO:0000313" key="4">
    <source>
        <dbReference type="Proteomes" id="UP001153069"/>
    </source>
</evidence>
<comment type="caution">
    <text evidence="3">The sequence shown here is derived from an EMBL/GenBank/DDBJ whole genome shotgun (WGS) entry which is preliminary data.</text>
</comment>
<feature type="compositionally biased region" description="Polar residues" evidence="1">
    <location>
        <begin position="84"/>
        <end position="96"/>
    </location>
</feature>
<name>A0A9N8HK30_9STRA</name>
<feature type="compositionally biased region" description="Polar residues" evidence="1">
    <location>
        <begin position="115"/>
        <end position="142"/>
    </location>
</feature>
<feature type="region of interest" description="Disordered" evidence="1">
    <location>
        <begin position="1"/>
        <end position="47"/>
    </location>
</feature>
<accession>A0A9N8HK30</accession>
<dbReference type="EMBL" id="CAICTM010000806">
    <property type="protein sequence ID" value="CAB9516791.1"/>
    <property type="molecule type" value="Genomic_DNA"/>
</dbReference>
<dbReference type="Pfam" id="PF09826">
    <property type="entry name" value="Beta_propel"/>
    <property type="match status" value="1"/>
</dbReference>
<reference evidence="3" key="1">
    <citation type="submission" date="2020-06" db="EMBL/GenBank/DDBJ databases">
        <authorList>
            <consortium name="Plant Systems Biology data submission"/>
        </authorList>
    </citation>
    <scope>NUCLEOTIDE SEQUENCE</scope>
    <source>
        <strain evidence="3">D6</strain>
    </source>
</reference>
<keyword evidence="2" id="KW-1133">Transmembrane helix</keyword>